<feature type="domain" description="3-hydroxybutyryl-CoA dehydrogenase reduced Rossmann-fold" evidence="6">
    <location>
        <begin position="314"/>
        <end position="376"/>
    </location>
</feature>
<dbReference type="InterPro" id="IPR006108">
    <property type="entry name" value="3HC_DH_C"/>
</dbReference>
<evidence type="ECO:0000256" key="3">
    <source>
        <dbReference type="ARBA" id="ARBA00023002"/>
    </source>
</evidence>
<feature type="domain" description="3-hydroxyacyl-CoA dehydrogenase NAD binding" evidence="5">
    <location>
        <begin position="10"/>
        <end position="186"/>
    </location>
</feature>
<dbReference type="InterPro" id="IPR013328">
    <property type="entry name" value="6PGD_dom2"/>
</dbReference>
<protein>
    <submittedName>
        <fullName evidence="7">3-hydroxyacyl-CoA dehydrogenase</fullName>
    </submittedName>
</protein>
<dbReference type="InterPro" id="IPR006176">
    <property type="entry name" value="3-OHacyl-CoA_DH_NAD-bd"/>
</dbReference>
<dbReference type="Gene3D" id="1.10.1040.10">
    <property type="entry name" value="N-(1-d-carboxylethyl)-l-norvaline Dehydrogenase, domain 2"/>
    <property type="match status" value="2"/>
</dbReference>
<comment type="similarity">
    <text evidence="2">Belongs to the 3-hydroxyacyl-CoA dehydrogenase family.</text>
</comment>
<evidence type="ECO:0000313" key="8">
    <source>
        <dbReference type="Proteomes" id="UP000730482"/>
    </source>
</evidence>
<evidence type="ECO:0000259" key="5">
    <source>
        <dbReference type="Pfam" id="PF02737"/>
    </source>
</evidence>
<feature type="domain" description="3-hydroxyacyl-CoA dehydrogenase C-terminal" evidence="4">
    <location>
        <begin position="377"/>
        <end position="463"/>
    </location>
</feature>
<dbReference type="Pfam" id="PF18321">
    <property type="entry name" value="3HCDH_RFF"/>
    <property type="match status" value="1"/>
</dbReference>
<accession>A0ABS5KYE5</accession>
<name>A0ABS5KYE5_9ACTN</name>
<dbReference type="InterPro" id="IPR041040">
    <property type="entry name" value="3HCDH_RFF"/>
</dbReference>
<evidence type="ECO:0000256" key="1">
    <source>
        <dbReference type="ARBA" id="ARBA00005086"/>
    </source>
</evidence>
<sequence>MGSESSGSLVGVIGAGTMGAGIAQLAVQAGHTVAVYDAVDGAAARAVKSIGKRLDSLAAKGRIDAEEAQAGKDRLRAIEAPAKLKDAVLVIEAVVEDLGVKQKLFAELEGIVGVDCLLATNTSSLSISAIAGGLREPERLVGMHFFNPAPLMPLVEIIDGLATAPAISAAVAALAQAWGKTTVHCRSTPGFIVNRVARPFYAEALRAYEEQAADFATIDAVLRESGGFKMGPFELMDMIGLDVNLAVSTSVWEATGYDPRYTPAWTQKEHVAAKRLGRKSGRGFYEYGEGVEKAAPRYEDPLGLDRYPAPKLHRSHGKTATSYGDGRILLDIVIDPDGMSTVAIAPAADTPNVELQETIAFLQGLGKQVVVLEDVPGLVVTRTVARLVNEAVDALYRGDADEEDIDTAMKLGVNYPKGPLEWGADLGFGYVCEVLDNLEDVYRDGRYRASPLLRQLAHADRLMDAPLRRAPGAALIEELAKDSEADTLFDDFLKEHDLLKEPDLLKEHDRTQNDPDKDPA</sequence>
<organism evidence="7 8">
    <name type="scientific">Catenulispora pinistramenti</name>
    <dbReference type="NCBI Taxonomy" id="2705254"/>
    <lineage>
        <taxon>Bacteria</taxon>
        <taxon>Bacillati</taxon>
        <taxon>Actinomycetota</taxon>
        <taxon>Actinomycetes</taxon>
        <taxon>Catenulisporales</taxon>
        <taxon>Catenulisporaceae</taxon>
        <taxon>Catenulispora</taxon>
    </lineage>
</organism>
<keyword evidence="8" id="KW-1185">Reference proteome</keyword>
<dbReference type="PANTHER" id="PTHR48075">
    <property type="entry name" value="3-HYDROXYACYL-COA DEHYDROGENASE FAMILY PROTEIN"/>
    <property type="match status" value="1"/>
</dbReference>
<keyword evidence="3" id="KW-0560">Oxidoreductase</keyword>
<comment type="caution">
    <text evidence="7">The sequence shown here is derived from an EMBL/GenBank/DDBJ whole genome shotgun (WGS) entry which is preliminary data.</text>
</comment>
<reference evidence="7 8" key="1">
    <citation type="submission" date="2020-02" db="EMBL/GenBank/DDBJ databases">
        <title>Acidophilic actinobacteria isolated from forest soil.</title>
        <authorList>
            <person name="Golinska P."/>
        </authorList>
    </citation>
    <scope>NUCLEOTIDE SEQUENCE [LARGE SCALE GENOMIC DNA]</scope>
    <source>
        <strain evidence="7 8">NL8</strain>
    </source>
</reference>
<dbReference type="Proteomes" id="UP000730482">
    <property type="component" value="Unassembled WGS sequence"/>
</dbReference>
<feature type="domain" description="3-hydroxyacyl-CoA dehydrogenase C-terminal" evidence="4">
    <location>
        <begin position="190"/>
        <end position="287"/>
    </location>
</feature>
<comment type="pathway">
    <text evidence="1">Lipid metabolism; butanoate metabolism.</text>
</comment>
<dbReference type="InterPro" id="IPR036291">
    <property type="entry name" value="NAD(P)-bd_dom_sf"/>
</dbReference>
<evidence type="ECO:0000259" key="4">
    <source>
        <dbReference type="Pfam" id="PF00725"/>
    </source>
</evidence>
<dbReference type="EMBL" id="JAAFYZ010000125">
    <property type="protein sequence ID" value="MBS2551059.1"/>
    <property type="molecule type" value="Genomic_DNA"/>
</dbReference>
<dbReference type="Pfam" id="PF00725">
    <property type="entry name" value="3HCDH"/>
    <property type="match status" value="2"/>
</dbReference>
<proteinExistence type="inferred from homology"/>
<dbReference type="SUPFAM" id="SSF48179">
    <property type="entry name" value="6-phosphogluconate dehydrogenase C-terminal domain-like"/>
    <property type="match status" value="2"/>
</dbReference>
<evidence type="ECO:0000256" key="2">
    <source>
        <dbReference type="ARBA" id="ARBA00009463"/>
    </source>
</evidence>
<dbReference type="InterPro" id="IPR008927">
    <property type="entry name" value="6-PGluconate_DH-like_C_sf"/>
</dbReference>
<dbReference type="Pfam" id="PF02737">
    <property type="entry name" value="3HCDH_N"/>
    <property type="match status" value="1"/>
</dbReference>
<evidence type="ECO:0000259" key="6">
    <source>
        <dbReference type="Pfam" id="PF18321"/>
    </source>
</evidence>
<gene>
    <name evidence="7" type="ORF">KGQ19_29735</name>
</gene>
<dbReference type="SUPFAM" id="SSF51735">
    <property type="entry name" value="NAD(P)-binding Rossmann-fold domains"/>
    <property type="match status" value="1"/>
</dbReference>
<evidence type="ECO:0000313" key="7">
    <source>
        <dbReference type="EMBL" id="MBS2551059.1"/>
    </source>
</evidence>
<dbReference type="PANTHER" id="PTHR48075:SF5">
    <property type="entry name" value="3-HYDROXYBUTYRYL-COA DEHYDROGENASE"/>
    <property type="match status" value="1"/>
</dbReference>
<dbReference type="Gene3D" id="3.40.50.720">
    <property type="entry name" value="NAD(P)-binding Rossmann-like Domain"/>
    <property type="match status" value="1"/>
</dbReference>